<dbReference type="PANTHER" id="PTHR24240">
    <property type="entry name" value="OPSIN"/>
    <property type="match status" value="1"/>
</dbReference>
<keyword evidence="8" id="KW-0157">Chromophore</keyword>
<keyword evidence="11 15" id="KW-0675">Receptor</keyword>
<feature type="transmembrane region" description="Helical" evidence="16">
    <location>
        <begin position="111"/>
        <end position="142"/>
    </location>
</feature>
<dbReference type="Pfam" id="PF00001">
    <property type="entry name" value="7tm_1"/>
    <property type="match status" value="1"/>
</dbReference>
<keyword evidence="6" id="KW-0681">Retinal protein</keyword>
<evidence type="ECO:0000256" key="13">
    <source>
        <dbReference type="ARBA" id="ARBA00023224"/>
    </source>
</evidence>
<keyword evidence="9 15" id="KW-0297">G-protein coupled receptor</keyword>
<dbReference type="SUPFAM" id="SSF81321">
    <property type="entry name" value="Family A G protein-coupled receptor-like"/>
    <property type="match status" value="1"/>
</dbReference>
<sequence length="352" mass="39867">MAGLCEGGSEPAGSLKAICCQVFGFIGGLTGTVSITTLTAIALDRYFVIMYPLEPKRKTTHRRARMYALFTWCYGCVFSLPPLLGLKQYVPEGYLTSCSYDYLDLSFANRVYIFSFFTAAWVIPFCIITVCYIGICYAVFVTRNVKQTSGKDSSRHEKTRSEIRLAGVVIGIISLWFAAWTPYAAVSLLGITGNKQYITPLSSMIPALFCKIASCIDPYVYAVTHSRFRMEFKSFIRRVSVKREARRYSSKSQKVWATQSDIVKRTPETEVSSEESNEVEEVIVMVDMQAENTVKDTASHIKELVVGKKQVSFPMSDKDKNKFRPPSWFVAPKPIRDRSTSFRKHFKDKDQK</sequence>
<dbReference type="PROSITE" id="PS50262">
    <property type="entry name" value="G_PROTEIN_RECEP_F1_2"/>
    <property type="match status" value="1"/>
</dbReference>
<dbReference type="InterPro" id="IPR050125">
    <property type="entry name" value="GPCR_opsins"/>
</dbReference>
<evidence type="ECO:0000256" key="4">
    <source>
        <dbReference type="ARBA" id="ARBA00022606"/>
    </source>
</evidence>
<feature type="transmembrane region" description="Helical" evidence="16">
    <location>
        <begin position="22"/>
        <end position="43"/>
    </location>
</feature>
<dbReference type="InterPro" id="IPR000276">
    <property type="entry name" value="GPCR_Rhodpsn"/>
</dbReference>
<keyword evidence="3" id="KW-0600">Photoreceptor protein</keyword>
<comment type="similarity">
    <text evidence="2 15">Belongs to the G-protein coupled receptor 1 family.</text>
</comment>
<evidence type="ECO:0000256" key="7">
    <source>
        <dbReference type="ARBA" id="ARBA00022989"/>
    </source>
</evidence>
<proteinExistence type="inferred from homology"/>
<dbReference type="EMBL" id="JAJSOF020000011">
    <property type="protein sequence ID" value="KAJ4444429.1"/>
    <property type="molecule type" value="Genomic_DNA"/>
</dbReference>
<dbReference type="InterPro" id="IPR017452">
    <property type="entry name" value="GPCR_Rhodpsn_7TM"/>
</dbReference>
<evidence type="ECO:0000256" key="16">
    <source>
        <dbReference type="SAM" id="Phobius"/>
    </source>
</evidence>
<evidence type="ECO:0000256" key="9">
    <source>
        <dbReference type="ARBA" id="ARBA00023040"/>
    </source>
</evidence>
<keyword evidence="19" id="KW-1185">Reference proteome</keyword>
<evidence type="ECO:0000313" key="19">
    <source>
        <dbReference type="Proteomes" id="UP001148838"/>
    </source>
</evidence>
<keyword evidence="10 16" id="KW-0472">Membrane</keyword>
<evidence type="ECO:0000256" key="15">
    <source>
        <dbReference type="RuleBase" id="RU000688"/>
    </source>
</evidence>
<evidence type="ECO:0000313" key="18">
    <source>
        <dbReference type="EMBL" id="KAJ4444429.1"/>
    </source>
</evidence>
<evidence type="ECO:0000256" key="3">
    <source>
        <dbReference type="ARBA" id="ARBA00022543"/>
    </source>
</evidence>
<accession>A0ABQ8TD16</accession>
<evidence type="ECO:0000256" key="11">
    <source>
        <dbReference type="ARBA" id="ARBA00023170"/>
    </source>
</evidence>
<keyword evidence="5 15" id="KW-0812">Transmembrane</keyword>
<dbReference type="PROSITE" id="PS00237">
    <property type="entry name" value="G_PROTEIN_RECEP_F1_1"/>
    <property type="match status" value="1"/>
</dbReference>
<feature type="transmembrane region" description="Helical" evidence="16">
    <location>
        <begin position="203"/>
        <end position="223"/>
    </location>
</feature>
<dbReference type="Proteomes" id="UP001148838">
    <property type="component" value="Unassembled WGS sequence"/>
</dbReference>
<keyword evidence="4" id="KW-0716">Sensory transduction</keyword>
<protein>
    <recommendedName>
        <fullName evidence="17">G-protein coupled receptors family 1 profile domain-containing protein</fullName>
    </recommendedName>
</protein>
<dbReference type="InterPro" id="IPR027430">
    <property type="entry name" value="Retinal_BS"/>
</dbReference>
<name>A0ABQ8TD16_PERAM</name>
<evidence type="ECO:0000259" key="17">
    <source>
        <dbReference type="PROSITE" id="PS50262"/>
    </source>
</evidence>
<evidence type="ECO:0000256" key="14">
    <source>
        <dbReference type="ARBA" id="ARBA00023305"/>
    </source>
</evidence>
<dbReference type="PRINTS" id="PR00237">
    <property type="entry name" value="GPCRRHODOPSN"/>
</dbReference>
<evidence type="ECO:0000256" key="6">
    <source>
        <dbReference type="ARBA" id="ARBA00022925"/>
    </source>
</evidence>
<comment type="caution">
    <text evidence="18">The sequence shown here is derived from an EMBL/GenBank/DDBJ whole genome shotgun (WGS) entry which is preliminary data.</text>
</comment>
<evidence type="ECO:0000256" key="10">
    <source>
        <dbReference type="ARBA" id="ARBA00023136"/>
    </source>
</evidence>
<reference evidence="18 19" key="1">
    <citation type="journal article" date="2022" name="Allergy">
        <title>Genome assembly and annotation of Periplaneta americana reveal a comprehensive cockroach allergen profile.</title>
        <authorList>
            <person name="Wang L."/>
            <person name="Xiong Q."/>
            <person name="Saelim N."/>
            <person name="Wang L."/>
            <person name="Nong W."/>
            <person name="Wan A.T."/>
            <person name="Shi M."/>
            <person name="Liu X."/>
            <person name="Cao Q."/>
            <person name="Hui J.H.L."/>
            <person name="Sookrung N."/>
            <person name="Leung T.F."/>
            <person name="Tungtrongchitr A."/>
            <person name="Tsui S.K.W."/>
        </authorList>
    </citation>
    <scope>NUCLEOTIDE SEQUENCE [LARGE SCALE GENOMIC DNA]</scope>
    <source>
        <strain evidence="18">PWHHKU_190912</strain>
    </source>
</reference>
<evidence type="ECO:0000256" key="8">
    <source>
        <dbReference type="ARBA" id="ARBA00022991"/>
    </source>
</evidence>
<keyword evidence="13 15" id="KW-0807">Transducer</keyword>
<keyword evidence="12" id="KW-0325">Glycoprotein</keyword>
<feature type="domain" description="G-protein coupled receptors family 1 profile" evidence="17">
    <location>
        <begin position="1"/>
        <end position="221"/>
    </location>
</feature>
<feature type="transmembrane region" description="Helical" evidence="16">
    <location>
        <begin position="163"/>
        <end position="183"/>
    </location>
</feature>
<keyword evidence="14" id="KW-0844">Vision</keyword>
<organism evidence="18 19">
    <name type="scientific">Periplaneta americana</name>
    <name type="common">American cockroach</name>
    <name type="synonym">Blatta americana</name>
    <dbReference type="NCBI Taxonomy" id="6978"/>
    <lineage>
        <taxon>Eukaryota</taxon>
        <taxon>Metazoa</taxon>
        <taxon>Ecdysozoa</taxon>
        <taxon>Arthropoda</taxon>
        <taxon>Hexapoda</taxon>
        <taxon>Insecta</taxon>
        <taxon>Pterygota</taxon>
        <taxon>Neoptera</taxon>
        <taxon>Polyneoptera</taxon>
        <taxon>Dictyoptera</taxon>
        <taxon>Blattodea</taxon>
        <taxon>Blattoidea</taxon>
        <taxon>Blattidae</taxon>
        <taxon>Blattinae</taxon>
        <taxon>Periplaneta</taxon>
    </lineage>
</organism>
<evidence type="ECO:0000256" key="2">
    <source>
        <dbReference type="ARBA" id="ARBA00010663"/>
    </source>
</evidence>
<evidence type="ECO:0000256" key="1">
    <source>
        <dbReference type="ARBA" id="ARBA00004141"/>
    </source>
</evidence>
<dbReference type="Gene3D" id="1.20.1070.10">
    <property type="entry name" value="Rhodopsin 7-helix transmembrane proteins"/>
    <property type="match status" value="1"/>
</dbReference>
<keyword evidence="7 16" id="KW-1133">Transmembrane helix</keyword>
<dbReference type="PROSITE" id="PS00238">
    <property type="entry name" value="OPSIN"/>
    <property type="match status" value="1"/>
</dbReference>
<evidence type="ECO:0000256" key="5">
    <source>
        <dbReference type="ARBA" id="ARBA00022692"/>
    </source>
</evidence>
<comment type="subcellular location">
    <subcellularLocation>
        <location evidence="1">Membrane</location>
        <topology evidence="1">Multi-pass membrane protein</topology>
    </subcellularLocation>
</comment>
<evidence type="ECO:0000256" key="12">
    <source>
        <dbReference type="ARBA" id="ARBA00023180"/>
    </source>
</evidence>
<gene>
    <name evidence="18" type="ORF">ANN_06221</name>
</gene>
<feature type="transmembrane region" description="Helical" evidence="16">
    <location>
        <begin position="64"/>
        <end position="84"/>
    </location>
</feature>